<reference evidence="2" key="1">
    <citation type="submission" date="2020-08" db="EMBL/GenBank/DDBJ databases">
        <title>Multicomponent nature underlies the extraordinary mechanical properties of spider dragline silk.</title>
        <authorList>
            <person name="Kono N."/>
            <person name="Nakamura H."/>
            <person name="Mori M."/>
            <person name="Yoshida Y."/>
            <person name="Ohtoshi R."/>
            <person name="Malay A.D."/>
            <person name="Moran D.A.P."/>
            <person name="Tomita M."/>
            <person name="Numata K."/>
            <person name="Arakawa K."/>
        </authorList>
    </citation>
    <scope>NUCLEOTIDE SEQUENCE</scope>
</reference>
<dbReference type="Proteomes" id="UP000887159">
    <property type="component" value="Unassembled WGS sequence"/>
</dbReference>
<gene>
    <name evidence="2" type="primary">NCL1_29421</name>
    <name evidence="2" type="ORF">TNCV_3697451</name>
</gene>
<evidence type="ECO:0000256" key="1">
    <source>
        <dbReference type="SAM" id="MobiDB-lite"/>
    </source>
</evidence>
<evidence type="ECO:0000313" key="3">
    <source>
        <dbReference type="Proteomes" id="UP000887159"/>
    </source>
</evidence>
<accession>A0A8X6SMT3</accession>
<protein>
    <submittedName>
        <fullName evidence="2">Uncharacterized protein</fullName>
    </submittedName>
</protein>
<feature type="region of interest" description="Disordered" evidence="1">
    <location>
        <begin position="1"/>
        <end position="42"/>
    </location>
</feature>
<feature type="region of interest" description="Disordered" evidence="1">
    <location>
        <begin position="57"/>
        <end position="86"/>
    </location>
</feature>
<dbReference type="AlphaFoldDB" id="A0A8X6SMT3"/>
<proteinExistence type="predicted"/>
<organism evidence="2 3">
    <name type="scientific">Trichonephila clavipes</name>
    <name type="common">Golden silk orbweaver</name>
    <name type="synonym">Nephila clavipes</name>
    <dbReference type="NCBI Taxonomy" id="2585209"/>
    <lineage>
        <taxon>Eukaryota</taxon>
        <taxon>Metazoa</taxon>
        <taxon>Ecdysozoa</taxon>
        <taxon>Arthropoda</taxon>
        <taxon>Chelicerata</taxon>
        <taxon>Arachnida</taxon>
        <taxon>Araneae</taxon>
        <taxon>Araneomorphae</taxon>
        <taxon>Entelegynae</taxon>
        <taxon>Araneoidea</taxon>
        <taxon>Nephilidae</taxon>
        <taxon>Trichonephila</taxon>
    </lineage>
</organism>
<dbReference type="EMBL" id="BMAU01021292">
    <property type="protein sequence ID" value="GFY09783.1"/>
    <property type="molecule type" value="Genomic_DNA"/>
</dbReference>
<keyword evidence="3" id="KW-1185">Reference proteome</keyword>
<sequence length="132" mass="14586">MEIRTGSSDSNNSRHESSSFESIQQRSNESQYGRKKLSGVKRELEEKGISFLRKIRARGTQFEPEKAENITTAPTSKSKQGQAARIPEAEVVNNRIGRRGKEGRTAIRIGTYGSSTGDMHIAKSLIGTLFAD</sequence>
<feature type="compositionally biased region" description="Polar residues" evidence="1">
    <location>
        <begin position="69"/>
        <end position="81"/>
    </location>
</feature>
<name>A0A8X6SMT3_TRICX</name>
<comment type="caution">
    <text evidence="2">The sequence shown here is derived from an EMBL/GenBank/DDBJ whole genome shotgun (WGS) entry which is preliminary data.</text>
</comment>
<evidence type="ECO:0000313" key="2">
    <source>
        <dbReference type="EMBL" id="GFY09783.1"/>
    </source>
</evidence>